<evidence type="ECO:0000256" key="1">
    <source>
        <dbReference type="SAM" id="MobiDB-lite"/>
    </source>
</evidence>
<dbReference type="AlphaFoldDB" id="A0A249PB09"/>
<dbReference type="Proteomes" id="UP000217211">
    <property type="component" value="Chromosome"/>
</dbReference>
<organism evidence="2 3">
    <name type="scientific">Sinorhizobium sojae CCBAU 05684</name>
    <dbReference type="NCBI Taxonomy" id="716928"/>
    <lineage>
        <taxon>Bacteria</taxon>
        <taxon>Pseudomonadati</taxon>
        <taxon>Pseudomonadota</taxon>
        <taxon>Alphaproteobacteria</taxon>
        <taxon>Hyphomicrobiales</taxon>
        <taxon>Rhizobiaceae</taxon>
        <taxon>Sinorhizobium/Ensifer group</taxon>
        <taxon>Sinorhizobium</taxon>
    </lineage>
</organism>
<gene>
    <name evidence="2" type="ORF">SJ05684_c10110</name>
</gene>
<dbReference type="EMBL" id="CP023067">
    <property type="protein sequence ID" value="ASY62469.1"/>
    <property type="molecule type" value="Genomic_DNA"/>
</dbReference>
<sequence>MVQRISKGDRVKISGKVSRVWPNGLVSLYPDGLDYPITVRPEDIDEVLPKERPPKEKPVGGRRKPIYDEQD</sequence>
<dbReference type="KEGG" id="esj:SJ05684_c10110"/>
<reference evidence="2 3" key="1">
    <citation type="submission" date="2017-08" db="EMBL/GenBank/DDBJ databases">
        <title>Multipartite genome sequences of Sinorhizobium species nodulating soybeans.</title>
        <authorList>
            <person name="Tian C.F."/>
        </authorList>
    </citation>
    <scope>NUCLEOTIDE SEQUENCE [LARGE SCALE GENOMIC DNA]</scope>
    <source>
        <strain evidence="2 3">CCBAU 05684</strain>
    </source>
</reference>
<accession>A0A249PB09</accession>
<protein>
    <submittedName>
        <fullName evidence="2">Phage protein</fullName>
    </submittedName>
</protein>
<keyword evidence="3" id="KW-1185">Reference proteome</keyword>
<evidence type="ECO:0000313" key="3">
    <source>
        <dbReference type="Proteomes" id="UP000217211"/>
    </source>
</evidence>
<feature type="compositionally biased region" description="Basic and acidic residues" evidence="1">
    <location>
        <begin position="47"/>
        <end position="59"/>
    </location>
</feature>
<proteinExistence type="predicted"/>
<dbReference type="RefSeq" id="WP_050980180.1">
    <property type="nucleotide sequence ID" value="NZ_AJQT01000109.1"/>
</dbReference>
<feature type="region of interest" description="Disordered" evidence="1">
    <location>
        <begin position="45"/>
        <end position="71"/>
    </location>
</feature>
<name>A0A249PB09_9HYPH</name>
<evidence type="ECO:0000313" key="2">
    <source>
        <dbReference type="EMBL" id="ASY62469.1"/>
    </source>
</evidence>